<proteinExistence type="predicted"/>
<organism evidence="1">
    <name type="scientific">marine sediment metagenome</name>
    <dbReference type="NCBI Taxonomy" id="412755"/>
    <lineage>
        <taxon>unclassified sequences</taxon>
        <taxon>metagenomes</taxon>
        <taxon>ecological metagenomes</taxon>
    </lineage>
</organism>
<dbReference type="AlphaFoldDB" id="X1ELG5"/>
<name>X1ELG5_9ZZZZ</name>
<gene>
    <name evidence="1" type="ORF">S03H2_12859</name>
</gene>
<sequence>SLFKLDQDKTLGKLGGVHGYIKLRQQIAEILSLTIHRLVVNQPIYLGWLS</sequence>
<accession>X1ELG5</accession>
<evidence type="ECO:0000313" key="1">
    <source>
        <dbReference type="EMBL" id="GAH33432.1"/>
    </source>
</evidence>
<comment type="caution">
    <text evidence="1">The sequence shown here is derived from an EMBL/GenBank/DDBJ whole genome shotgun (WGS) entry which is preliminary data.</text>
</comment>
<protein>
    <submittedName>
        <fullName evidence="1">Uncharacterized protein</fullName>
    </submittedName>
</protein>
<dbReference type="EMBL" id="BARU01006540">
    <property type="protein sequence ID" value="GAH33432.1"/>
    <property type="molecule type" value="Genomic_DNA"/>
</dbReference>
<reference evidence="1" key="1">
    <citation type="journal article" date="2014" name="Front. Microbiol.">
        <title>High frequency of phylogenetically diverse reductive dehalogenase-homologous genes in deep subseafloor sedimentary metagenomes.</title>
        <authorList>
            <person name="Kawai M."/>
            <person name="Futagami T."/>
            <person name="Toyoda A."/>
            <person name="Takaki Y."/>
            <person name="Nishi S."/>
            <person name="Hori S."/>
            <person name="Arai W."/>
            <person name="Tsubouchi T."/>
            <person name="Morono Y."/>
            <person name="Uchiyama I."/>
            <person name="Ito T."/>
            <person name="Fujiyama A."/>
            <person name="Inagaki F."/>
            <person name="Takami H."/>
        </authorList>
    </citation>
    <scope>NUCLEOTIDE SEQUENCE</scope>
    <source>
        <strain evidence="1">Expedition CK06-06</strain>
    </source>
</reference>
<feature type="non-terminal residue" evidence="1">
    <location>
        <position position="1"/>
    </location>
</feature>